<dbReference type="Gene3D" id="3.90.550.10">
    <property type="entry name" value="Spore Coat Polysaccharide Biosynthesis Protein SpsA, Chain A"/>
    <property type="match status" value="1"/>
</dbReference>
<protein>
    <submittedName>
        <fullName evidence="2">Glycosyl transferase</fullName>
    </submittedName>
</protein>
<dbReference type="Proteomes" id="UP000018857">
    <property type="component" value="Unassembled WGS sequence"/>
</dbReference>
<dbReference type="CDD" id="cd00761">
    <property type="entry name" value="Glyco_tranf_GTA_type"/>
    <property type="match status" value="1"/>
</dbReference>
<dbReference type="STRING" id="1208321.D104_05715"/>
<sequence length="264" mass="30596">MFEVCSVSVIIPFFNASDTIALSLRSVLKQSLMPLEIIIVNDSSEHEEYMKLNAIVDGLDGSFLPISVYSIPENKGAAYCRNLAIKHAKGKYLAFLDSDDVWHCSKIKLQYNFMEKNNCFLSGHGYIHNLKNKSFVEFDDVPVRLVKKYVFSYRNPFFTPTVMVVKNGFKGFDESFRRVDDYKCWLENFKEKRFFYLNEKLAGGFKSPIGESGLTGSIVEMHKSYMLVLFSLYKEGYISRRFIFLSVSLEYIKYPLRLLLNIKQ</sequence>
<evidence type="ECO:0000313" key="3">
    <source>
        <dbReference type="Proteomes" id="UP000018857"/>
    </source>
</evidence>
<reference evidence="2 3" key="1">
    <citation type="journal article" date="2014" name="Genome Announc.">
        <title>Draft Genome Sequence of Marinomonas sp. Strain D104, a Polycyclic Aromatic Hydrocarbon-Degrading Bacterium from the Deep-Sea Sediment of the Arctic Ocean.</title>
        <authorList>
            <person name="Dong C."/>
            <person name="Bai X."/>
            <person name="Lai Q."/>
            <person name="Xie Y."/>
            <person name="Chen X."/>
            <person name="Shao Z."/>
        </authorList>
    </citation>
    <scope>NUCLEOTIDE SEQUENCE [LARGE SCALE GENOMIC DNA]</scope>
    <source>
        <strain evidence="2 3">D104</strain>
    </source>
</reference>
<dbReference type="PATRIC" id="fig|1208321.3.peg.1136"/>
<organism evidence="2 3">
    <name type="scientific">Marinomonas profundimaris</name>
    <dbReference type="NCBI Taxonomy" id="1208321"/>
    <lineage>
        <taxon>Bacteria</taxon>
        <taxon>Pseudomonadati</taxon>
        <taxon>Pseudomonadota</taxon>
        <taxon>Gammaproteobacteria</taxon>
        <taxon>Oceanospirillales</taxon>
        <taxon>Oceanospirillaceae</taxon>
        <taxon>Marinomonas</taxon>
    </lineage>
</organism>
<dbReference type="RefSeq" id="WP_024023313.1">
    <property type="nucleotide sequence ID" value="NZ_AYOZ01000007.1"/>
</dbReference>
<dbReference type="Pfam" id="PF00535">
    <property type="entry name" value="Glycos_transf_2"/>
    <property type="match status" value="1"/>
</dbReference>
<gene>
    <name evidence="2" type="ORF">D104_05715</name>
</gene>
<dbReference type="InterPro" id="IPR029044">
    <property type="entry name" value="Nucleotide-diphossugar_trans"/>
</dbReference>
<evidence type="ECO:0000259" key="1">
    <source>
        <dbReference type="Pfam" id="PF00535"/>
    </source>
</evidence>
<dbReference type="GO" id="GO:0016758">
    <property type="term" value="F:hexosyltransferase activity"/>
    <property type="evidence" value="ECO:0007669"/>
    <property type="project" value="UniProtKB-ARBA"/>
</dbReference>
<dbReference type="eggNOG" id="COG0463">
    <property type="taxonomic scope" value="Bacteria"/>
</dbReference>
<dbReference type="PANTHER" id="PTHR22916:SF3">
    <property type="entry name" value="UDP-GLCNAC:BETAGAL BETA-1,3-N-ACETYLGLUCOSAMINYLTRANSFERASE-LIKE PROTEIN 1"/>
    <property type="match status" value="1"/>
</dbReference>
<dbReference type="InterPro" id="IPR001173">
    <property type="entry name" value="Glyco_trans_2-like"/>
</dbReference>
<dbReference type="EMBL" id="AYOZ01000007">
    <property type="protein sequence ID" value="ETI61402.1"/>
    <property type="molecule type" value="Genomic_DNA"/>
</dbReference>
<feature type="domain" description="Glycosyltransferase 2-like" evidence="1">
    <location>
        <begin position="8"/>
        <end position="140"/>
    </location>
</feature>
<name>W1RWQ4_9GAMM</name>
<dbReference type="PANTHER" id="PTHR22916">
    <property type="entry name" value="GLYCOSYLTRANSFERASE"/>
    <property type="match status" value="1"/>
</dbReference>
<dbReference type="SUPFAM" id="SSF53448">
    <property type="entry name" value="Nucleotide-diphospho-sugar transferases"/>
    <property type="match status" value="1"/>
</dbReference>
<dbReference type="AlphaFoldDB" id="W1RWQ4"/>
<evidence type="ECO:0000313" key="2">
    <source>
        <dbReference type="EMBL" id="ETI61402.1"/>
    </source>
</evidence>
<dbReference type="OrthoDB" id="9801954at2"/>
<proteinExistence type="predicted"/>
<keyword evidence="3" id="KW-1185">Reference proteome</keyword>
<keyword evidence="2" id="KW-0808">Transferase</keyword>
<comment type="caution">
    <text evidence="2">The sequence shown here is derived from an EMBL/GenBank/DDBJ whole genome shotgun (WGS) entry which is preliminary data.</text>
</comment>
<accession>W1RWQ4</accession>